<dbReference type="Proteomes" id="UP001165082">
    <property type="component" value="Unassembled WGS sequence"/>
</dbReference>
<dbReference type="InterPro" id="IPR003347">
    <property type="entry name" value="JmjC_dom"/>
</dbReference>
<dbReference type="PANTHER" id="PTHR12461:SF105">
    <property type="entry name" value="HYPOXIA-INDUCIBLE FACTOR 1-ALPHA INHIBITOR"/>
    <property type="match status" value="1"/>
</dbReference>
<evidence type="ECO:0000313" key="4">
    <source>
        <dbReference type="Proteomes" id="UP001165082"/>
    </source>
</evidence>
<feature type="region of interest" description="Disordered" evidence="1">
    <location>
        <begin position="116"/>
        <end position="149"/>
    </location>
</feature>
<dbReference type="PANTHER" id="PTHR12461">
    <property type="entry name" value="HYPOXIA-INDUCIBLE FACTOR 1 ALPHA INHIBITOR-RELATED"/>
    <property type="match status" value="1"/>
</dbReference>
<dbReference type="EMBL" id="BRXZ01002702">
    <property type="protein sequence ID" value="GMH68290.1"/>
    <property type="molecule type" value="Genomic_DNA"/>
</dbReference>
<dbReference type="AlphaFoldDB" id="A0A9W7AIB6"/>
<evidence type="ECO:0000313" key="3">
    <source>
        <dbReference type="EMBL" id="GMH68290.1"/>
    </source>
</evidence>
<sequence>MSSTPATLPPLSSFPLDLSSLSPVVSTSLEFAYTSPTIKSAEDARASTFPFISGDTESPLYNDAYSAASLILGRRMVEGAMYTEALRALDLGMLRGGVEKWCDTYKDVCLAAQEGKEREERGELVSEGGGGDDNDDGGDGGNADDAYNTDDAEKADDAASAMYGSGSPIPRIPQSSLPLSAFTSDYLTPSKPCVITLAEAPCPEWTFERLKNRFGGRLVPVEVVDEKDRNKGYLGKSWDKEIMTFGGYLDEHVMGKKTPSKVGYLAQHPLLSQIPNLLSDLPTLPYTSALDSLDRDAPPSCEFRSSSSPLLSAWVGPADTVSPLHNDPYHNLYLQIQGRKYVRIYGVDDTEKVYPMKGERCNTSSVNIDDPDPTLHPLFPTATYQEVILSPGDMLYIPRLSWHYVRAVEPAVNVSMWWGARMGLRERGGAYKPVY</sequence>
<dbReference type="Gene3D" id="2.60.120.650">
    <property type="entry name" value="Cupin"/>
    <property type="match status" value="1"/>
</dbReference>
<dbReference type="OrthoDB" id="47172at2759"/>
<dbReference type="SUPFAM" id="SSF51197">
    <property type="entry name" value="Clavaminate synthase-like"/>
    <property type="match status" value="1"/>
</dbReference>
<dbReference type="PROSITE" id="PS51184">
    <property type="entry name" value="JMJC"/>
    <property type="match status" value="1"/>
</dbReference>
<accession>A0A9W7AIB6</accession>
<dbReference type="InterPro" id="IPR041667">
    <property type="entry name" value="Cupin_8"/>
</dbReference>
<dbReference type="Pfam" id="PF13621">
    <property type="entry name" value="Cupin_8"/>
    <property type="match status" value="1"/>
</dbReference>
<comment type="caution">
    <text evidence="3">The sequence shown here is derived from an EMBL/GenBank/DDBJ whole genome shotgun (WGS) entry which is preliminary data.</text>
</comment>
<reference evidence="3" key="1">
    <citation type="submission" date="2022-07" db="EMBL/GenBank/DDBJ databases">
        <title>Genome analysis of Parmales, a sister group of diatoms, reveals the evolutionary specialization of diatoms from phago-mixotrophs to photoautotrophs.</title>
        <authorList>
            <person name="Ban H."/>
            <person name="Sato S."/>
            <person name="Yoshikawa S."/>
            <person name="Kazumasa Y."/>
            <person name="Nakamura Y."/>
            <person name="Ichinomiya M."/>
            <person name="Saitoh K."/>
            <person name="Sato N."/>
            <person name="Blanc-Mathieu R."/>
            <person name="Endo H."/>
            <person name="Kuwata A."/>
            <person name="Ogata H."/>
        </authorList>
    </citation>
    <scope>NUCLEOTIDE SEQUENCE</scope>
</reference>
<proteinExistence type="predicted"/>
<protein>
    <recommendedName>
        <fullName evidence="2">JmjC domain-containing protein</fullName>
    </recommendedName>
</protein>
<evidence type="ECO:0000256" key="1">
    <source>
        <dbReference type="SAM" id="MobiDB-lite"/>
    </source>
</evidence>
<organism evidence="3 4">
    <name type="scientific">Triparma retinervis</name>
    <dbReference type="NCBI Taxonomy" id="2557542"/>
    <lineage>
        <taxon>Eukaryota</taxon>
        <taxon>Sar</taxon>
        <taxon>Stramenopiles</taxon>
        <taxon>Ochrophyta</taxon>
        <taxon>Bolidophyceae</taxon>
        <taxon>Parmales</taxon>
        <taxon>Triparmaceae</taxon>
        <taxon>Triparma</taxon>
    </lineage>
</organism>
<gene>
    <name evidence="3" type="ORF">TrRE_jg3782</name>
</gene>
<feature type="domain" description="JmjC" evidence="2">
    <location>
        <begin position="270"/>
        <end position="435"/>
    </location>
</feature>
<evidence type="ECO:0000259" key="2">
    <source>
        <dbReference type="PROSITE" id="PS51184"/>
    </source>
</evidence>
<keyword evidence="4" id="KW-1185">Reference proteome</keyword>
<name>A0A9W7AIB6_9STRA</name>
<dbReference type="SMART" id="SM00558">
    <property type="entry name" value="JmjC"/>
    <property type="match status" value="1"/>
</dbReference>